<proteinExistence type="predicted"/>
<keyword evidence="2" id="KW-1185">Reference proteome</keyword>
<comment type="caution">
    <text evidence="1">The sequence shown here is derived from an EMBL/GenBank/DDBJ whole genome shotgun (WGS) entry which is preliminary data.</text>
</comment>
<reference evidence="1 2" key="1">
    <citation type="submission" date="2024-01" db="EMBL/GenBank/DDBJ databases">
        <title>Genome assemblies of Stephania.</title>
        <authorList>
            <person name="Yang L."/>
        </authorList>
    </citation>
    <scope>NUCLEOTIDE SEQUENCE [LARGE SCALE GENOMIC DNA]</scope>
    <source>
        <strain evidence="1">QJT</strain>
        <tissue evidence="1">Leaf</tissue>
    </source>
</reference>
<dbReference type="AlphaFoldDB" id="A0AAP0K732"/>
<organism evidence="1 2">
    <name type="scientific">Stephania japonica</name>
    <dbReference type="NCBI Taxonomy" id="461633"/>
    <lineage>
        <taxon>Eukaryota</taxon>
        <taxon>Viridiplantae</taxon>
        <taxon>Streptophyta</taxon>
        <taxon>Embryophyta</taxon>
        <taxon>Tracheophyta</taxon>
        <taxon>Spermatophyta</taxon>
        <taxon>Magnoliopsida</taxon>
        <taxon>Ranunculales</taxon>
        <taxon>Menispermaceae</taxon>
        <taxon>Menispermoideae</taxon>
        <taxon>Cissampelideae</taxon>
        <taxon>Stephania</taxon>
    </lineage>
</organism>
<accession>A0AAP0K732</accession>
<evidence type="ECO:0000313" key="2">
    <source>
        <dbReference type="Proteomes" id="UP001417504"/>
    </source>
</evidence>
<dbReference type="EMBL" id="JBBNAE010000002">
    <property type="protein sequence ID" value="KAK9145832.1"/>
    <property type="molecule type" value="Genomic_DNA"/>
</dbReference>
<protein>
    <submittedName>
        <fullName evidence="1">Uncharacterized protein</fullName>
    </submittedName>
</protein>
<sequence>MWSTTFGEGCECRNSRIPVFEISGFDTSRALAREPSVLPALGRMKVPEEHPTH</sequence>
<name>A0AAP0K732_9MAGN</name>
<dbReference type="Proteomes" id="UP001417504">
    <property type="component" value="Unassembled WGS sequence"/>
</dbReference>
<evidence type="ECO:0000313" key="1">
    <source>
        <dbReference type="EMBL" id="KAK9145832.1"/>
    </source>
</evidence>
<gene>
    <name evidence="1" type="ORF">Sjap_005735</name>
</gene>